<dbReference type="Proteomes" id="UP000177080">
    <property type="component" value="Unassembled WGS sequence"/>
</dbReference>
<gene>
    <name evidence="3" type="ORF">A2989_05075</name>
</gene>
<evidence type="ECO:0000313" key="4">
    <source>
        <dbReference type="Proteomes" id="UP000177080"/>
    </source>
</evidence>
<feature type="transmembrane region" description="Helical" evidence="2">
    <location>
        <begin position="6"/>
        <end position="29"/>
    </location>
</feature>
<dbReference type="AlphaFoldDB" id="A0A1F4ZER4"/>
<keyword evidence="2" id="KW-0812">Transmembrane</keyword>
<accession>A0A1F4ZER4</accession>
<dbReference type="Pfam" id="PF04977">
    <property type="entry name" value="DivIC"/>
    <property type="match status" value="1"/>
</dbReference>
<dbReference type="InterPro" id="IPR007060">
    <property type="entry name" value="FtsL/DivIC"/>
</dbReference>
<feature type="coiled-coil region" evidence="1">
    <location>
        <begin position="28"/>
        <end position="62"/>
    </location>
</feature>
<name>A0A1F4ZER4_9BACT</name>
<keyword evidence="1" id="KW-0175">Coiled coil</keyword>
<dbReference type="EMBL" id="MEXN01000001">
    <property type="protein sequence ID" value="OGD04376.1"/>
    <property type="molecule type" value="Genomic_DNA"/>
</dbReference>
<evidence type="ECO:0000313" key="3">
    <source>
        <dbReference type="EMBL" id="OGD04376.1"/>
    </source>
</evidence>
<evidence type="ECO:0000256" key="2">
    <source>
        <dbReference type="SAM" id="Phobius"/>
    </source>
</evidence>
<comment type="caution">
    <text evidence="3">The sequence shown here is derived from an EMBL/GenBank/DDBJ whole genome shotgun (WGS) entry which is preliminary data.</text>
</comment>
<organism evidence="3 4">
    <name type="scientific">Candidatus Amesbacteria bacterium RIFCSPLOWO2_01_FULL_48_25</name>
    <dbReference type="NCBI Taxonomy" id="1797259"/>
    <lineage>
        <taxon>Bacteria</taxon>
        <taxon>Candidatus Amesiibacteriota</taxon>
    </lineage>
</organism>
<protein>
    <recommendedName>
        <fullName evidence="5">Cell division protein FtsB</fullName>
    </recommendedName>
</protein>
<dbReference type="STRING" id="1797259.A2989_05075"/>
<sequence length="114" mass="13007">MGKRWVRWLVLILSIGVTVRLGGNVWRLIRAGERVKRAQSEVAAAEVENKQLQQKLEEVKSDDFVEREAREKLGLGKLGEVVVIVPSPPNLKSQATNSNTEANWRKWWELYVGI</sequence>
<keyword evidence="2" id="KW-1133">Transmembrane helix</keyword>
<evidence type="ECO:0008006" key="5">
    <source>
        <dbReference type="Google" id="ProtNLM"/>
    </source>
</evidence>
<keyword evidence="2" id="KW-0472">Membrane</keyword>
<evidence type="ECO:0000256" key="1">
    <source>
        <dbReference type="SAM" id="Coils"/>
    </source>
</evidence>
<proteinExistence type="predicted"/>
<reference evidence="3 4" key="1">
    <citation type="journal article" date="2016" name="Nat. Commun.">
        <title>Thousands of microbial genomes shed light on interconnected biogeochemical processes in an aquifer system.</title>
        <authorList>
            <person name="Anantharaman K."/>
            <person name="Brown C.T."/>
            <person name="Hug L.A."/>
            <person name="Sharon I."/>
            <person name="Castelle C.J."/>
            <person name="Probst A.J."/>
            <person name="Thomas B.C."/>
            <person name="Singh A."/>
            <person name="Wilkins M.J."/>
            <person name="Karaoz U."/>
            <person name="Brodie E.L."/>
            <person name="Williams K.H."/>
            <person name="Hubbard S.S."/>
            <person name="Banfield J.F."/>
        </authorList>
    </citation>
    <scope>NUCLEOTIDE SEQUENCE [LARGE SCALE GENOMIC DNA]</scope>
</reference>